<gene>
    <name evidence="10" type="ORF">BHAMNSH16_00360</name>
</gene>
<accession>A0AAC9TQZ0</accession>
<dbReference type="SFLD" id="SFLDG01067">
    <property type="entry name" value="SPASM/twitch_domain_containing"/>
    <property type="match status" value="1"/>
</dbReference>
<keyword evidence="2" id="KW-0004">4Fe-4S</keyword>
<dbReference type="PANTHER" id="PTHR21339:SF0">
    <property type="entry name" value="S-ADENOSYLMETHIONINE-DEPENDENT NUCLEOTIDE DEHYDRATASE RSAD2"/>
    <property type="match status" value="1"/>
</dbReference>
<protein>
    <recommendedName>
        <fullName evidence="8">S-adenosylmethionine-dependent nucleotide dehydratase</fullName>
    </recommendedName>
</protein>
<evidence type="ECO:0000256" key="8">
    <source>
        <dbReference type="ARBA" id="ARBA00039667"/>
    </source>
</evidence>
<dbReference type="SUPFAM" id="SSF102114">
    <property type="entry name" value="Radical SAM enzymes"/>
    <property type="match status" value="1"/>
</dbReference>
<dbReference type="GO" id="GO:0051607">
    <property type="term" value="P:defense response to virus"/>
    <property type="evidence" value="ECO:0007669"/>
    <property type="project" value="UniProtKB-KW"/>
</dbReference>
<reference evidence="10 11" key="1">
    <citation type="submission" date="2017-02" db="EMBL/GenBank/DDBJ databases">
        <title>Complete genome sequence of Brachyspira hampsonii genomovar I strain NSH-16 (ATCC BAA-2463).</title>
        <authorList>
            <person name="Mirajkar N.S."/>
            <person name="Gebhart C.J."/>
        </authorList>
    </citation>
    <scope>NUCLEOTIDE SEQUENCE [LARGE SCALE GENOMIC DNA]</scope>
    <source>
        <strain evidence="10 11">NSH-16</strain>
    </source>
</reference>
<dbReference type="PANTHER" id="PTHR21339">
    <property type="entry name" value="RADICAL S-ADENOSYL METHIONINE DOMAIN-CONTAINING PROTEIN 2"/>
    <property type="match status" value="1"/>
</dbReference>
<dbReference type="InterPro" id="IPR051196">
    <property type="entry name" value="RSAD2/Viperin_antiviral"/>
</dbReference>
<keyword evidence="5" id="KW-0408">Iron</keyword>
<dbReference type="SFLD" id="SFLDS00029">
    <property type="entry name" value="Radical_SAM"/>
    <property type="match status" value="1"/>
</dbReference>
<dbReference type="KEGG" id="bhp:BHAMNSH16_00360"/>
<dbReference type="GO" id="GO:0046872">
    <property type="term" value="F:metal ion binding"/>
    <property type="evidence" value="ECO:0007669"/>
    <property type="project" value="UniProtKB-KW"/>
</dbReference>
<organism evidence="10 11">
    <name type="scientific">Brachyspira hampsonii</name>
    <dbReference type="NCBI Taxonomy" id="1287055"/>
    <lineage>
        <taxon>Bacteria</taxon>
        <taxon>Pseudomonadati</taxon>
        <taxon>Spirochaetota</taxon>
        <taxon>Spirochaetia</taxon>
        <taxon>Brachyspirales</taxon>
        <taxon>Brachyspiraceae</taxon>
        <taxon>Brachyspira</taxon>
    </lineage>
</organism>
<evidence type="ECO:0000256" key="2">
    <source>
        <dbReference type="ARBA" id="ARBA00022485"/>
    </source>
</evidence>
<dbReference type="InterPro" id="IPR013785">
    <property type="entry name" value="Aldolase_TIM"/>
</dbReference>
<evidence type="ECO:0000256" key="6">
    <source>
        <dbReference type="ARBA" id="ARBA00023014"/>
    </source>
</evidence>
<evidence type="ECO:0000256" key="1">
    <source>
        <dbReference type="ARBA" id="ARBA00001966"/>
    </source>
</evidence>
<dbReference type="Gene3D" id="3.20.20.70">
    <property type="entry name" value="Aldolase class I"/>
    <property type="match status" value="1"/>
</dbReference>
<dbReference type="CDD" id="cd01335">
    <property type="entry name" value="Radical_SAM"/>
    <property type="match status" value="1"/>
</dbReference>
<dbReference type="EMBL" id="CP019914">
    <property type="protein sequence ID" value="ASJ20185.1"/>
    <property type="molecule type" value="Genomic_DNA"/>
</dbReference>
<keyword evidence="3" id="KW-0949">S-adenosyl-L-methionine</keyword>
<dbReference type="AlphaFoldDB" id="A0AAC9TQZ0"/>
<dbReference type="GO" id="GO:0003824">
    <property type="term" value="F:catalytic activity"/>
    <property type="evidence" value="ECO:0007669"/>
    <property type="project" value="InterPro"/>
</dbReference>
<evidence type="ECO:0000256" key="5">
    <source>
        <dbReference type="ARBA" id="ARBA00023004"/>
    </source>
</evidence>
<keyword evidence="6" id="KW-0411">Iron-sulfur</keyword>
<evidence type="ECO:0000256" key="7">
    <source>
        <dbReference type="ARBA" id="ARBA00023118"/>
    </source>
</evidence>
<dbReference type="RefSeq" id="WP_069731982.1">
    <property type="nucleotide sequence ID" value="NZ_CP019914.1"/>
</dbReference>
<dbReference type="GO" id="GO:0051539">
    <property type="term" value="F:4 iron, 4 sulfur cluster binding"/>
    <property type="evidence" value="ECO:0007669"/>
    <property type="project" value="UniProtKB-KW"/>
</dbReference>
<evidence type="ECO:0000256" key="4">
    <source>
        <dbReference type="ARBA" id="ARBA00022723"/>
    </source>
</evidence>
<dbReference type="Pfam" id="PF04055">
    <property type="entry name" value="Radical_SAM"/>
    <property type="match status" value="1"/>
</dbReference>
<dbReference type="InterPro" id="IPR007197">
    <property type="entry name" value="rSAM"/>
</dbReference>
<sequence length="274" mass="32115">MSIFNSLKLNWHFINNCNMHCKFCYASKDICNIDLFKIASILKPFKYINLVGGEPTIYKNYIPLLYYLKSQNHILSIVSNGSMLLKYKSILNATLECCDVIGLSIDSLDKETCIKIGRSIKNSIPITKGEYLYITDKIKENAKELKINTVVNRYNYKENLNPFISKALPNKWKIFQVLPIENLNSCQELLISDEEFNYFLNTHAANEKIMYPENNDNMTSSYIMLDAKGRFFNNIDNKYIYSKSLLEDDADLYEEFFKMNYSIDKYYNRYKKAN</sequence>
<evidence type="ECO:0000259" key="9">
    <source>
        <dbReference type="Pfam" id="PF04055"/>
    </source>
</evidence>
<keyword evidence="11" id="KW-1185">Reference proteome</keyword>
<proteinExistence type="predicted"/>
<dbReference type="InterPro" id="IPR058240">
    <property type="entry name" value="rSAM_sf"/>
</dbReference>
<name>A0AAC9TQZ0_9SPIR</name>
<keyword evidence="7" id="KW-0051">Antiviral defense</keyword>
<keyword evidence="4" id="KW-0479">Metal-binding</keyword>
<evidence type="ECO:0000313" key="10">
    <source>
        <dbReference type="EMBL" id="ASJ20185.1"/>
    </source>
</evidence>
<evidence type="ECO:0000256" key="3">
    <source>
        <dbReference type="ARBA" id="ARBA00022691"/>
    </source>
</evidence>
<dbReference type="NCBIfam" id="NF038283">
    <property type="entry name" value="viperin_w_prok"/>
    <property type="match status" value="1"/>
</dbReference>
<comment type="cofactor">
    <cofactor evidence="1">
        <name>[4Fe-4S] cluster</name>
        <dbReference type="ChEBI" id="CHEBI:49883"/>
    </cofactor>
</comment>
<feature type="domain" description="Radical SAM core" evidence="9">
    <location>
        <begin position="13"/>
        <end position="151"/>
    </location>
</feature>
<dbReference type="Proteomes" id="UP000264880">
    <property type="component" value="Chromosome"/>
</dbReference>
<evidence type="ECO:0000313" key="11">
    <source>
        <dbReference type="Proteomes" id="UP000264880"/>
    </source>
</evidence>